<dbReference type="eggNOG" id="COG1506">
    <property type="taxonomic scope" value="Bacteria"/>
</dbReference>
<dbReference type="STRING" id="1198114.AciX9_1664"/>
<protein>
    <submittedName>
        <fullName evidence="3">Peptidase S9B dipeptidylpeptidase IV domain protein</fullName>
    </submittedName>
</protein>
<dbReference type="EMBL" id="CP002480">
    <property type="protein sequence ID" value="ADW68714.1"/>
    <property type="molecule type" value="Genomic_DNA"/>
</dbReference>
<gene>
    <name evidence="3" type="ordered locus">AciX9_1664</name>
</gene>
<dbReference type="GO" id="GO:0008239">
    <property type="term" value="F:dipeptidyl-peptidase activity"/>
    <property type="evidence" value="ECO:0007669"/>
    <property type="project" value="TreeGrafter"/>
</dbReference>
<dbReference type="PANTHER" id="PTHR11731">
    <property type="entry name" value="PROTEASE FAMILY S9B,C DIPEPTIDYL-PEPTIDASE IV-RELATED"/>
    <property type="match status" value="1"/>
</dbReference>
<dbReference type="OrthoDB" id="108903at2"/>
<dbReference type="SUPFAM" id="SSF82171">
    <property type="entry name" value="DPP6 N-terminal domain-like"/>
    <property type="match status" value="1"/>
</dbReference>
<dbReference type="Gene3D" id="2.140.10.30">
    <property type="entry name" value="Dipeptidylpeptidase IV, N-terminal domain"/>
    <property type="match status" value="1"/>
</dbReference>
<evidence type="ECO:0000313" key="3">
    <source>
        <dbReference type="EMBL" id="ADW68714.1"/>
    </source>
</evidence>
<dbReference type="ESTHER" id="acism-e8wy87">
    <property type="family name" value="DPP4N_Peptidase_S9"/>
</dbReference>
<feature type="domain" description="Dipeptidylpeptidase IV N-terminal" evidence="2">
    <location>
        <begin position="124"/>
        <end position="482"/>
    </location>
</feature>
<reference evidence="4" key="1">
    <citation type="submission" date="2011-01" db="EMBL/GenBank/DDBJ databases">
        <title>Complete sequence of chromosome of Acidobacterium sp. MP5ACTX9.</title>
        <authorList>
            <consortium name="US DOE Joint Genome Institute"/>
            <person name="Lucas S."/>
            <person name="Copeland A."/>
            <person name="Lapidus A."/>
            <person name="Cheng J.-F."/>
            <person name="Goodwin L."/>
            <person name="Pitluck S."/>
            <person name="Teshima H."/>
            <person name="Detter J.C."/>
            <person name="Han C."/>
            <person name="Tapia R."/>
            <person name="Land M."/>
            <person name="Hauser L."/>
            <person name="Kyrpides N."/>
            <person name="Ivanova N."/>
            <person name="Ovchinnikova G."/>
            <person name="Pagani I."/>
            <person name="Rawat S.R."/>
            <person name="Mannisto M."/>
            <person name="Haggblom M.M."/>
            <person name="Woyke T."/>
        </authorList>
    </citation>
    <scope>NUCLEOTIDE SEQUENCE [LARGE SCALE GENOMIC DNA]</scope>
    <source>
        <strain evidence="4">MP5ACTX9</strain>
    </source>
</reference>
<dbReference type="InterPro" id="IPR001375">
    <property type="entry name" value="Peptidase_S9_cat"/>
</dbReference>
<dbReference type="Gene3D" id="3.40.50.1820">
    <property type="entry name" value="alpha/beta hydrolase"/>
    <property type="match status" value="1"/>
</dbReference>
<evidence type="ECO:0000259" key="1">
    <source>
        <dbReference type="Pfam" id="PF00326"/>
    </source>
</evidence>
<feature type="domain" description="Peptidase S9 prolyl oligopeptidase catalytic" evidence="1">
    <location>
        <begin position="572"/>
        <end position="774"/>
    </location>
</feature>
<dbReference type="PaxDb" id="1198114-AciX9_1664"/>
<dbReference type="PANTHER" id="PTHR11731:SF193">
    <property type="entry name" value="DIPEPTIDYL PEPTIDASE 9"/>
    <property type="match status" value="1"/>
</dbReference>
<organism evidence="4">
    <name type="scientific">Granulicella tundricola (strain ATCC BAA-1859 / DSM 23138 / MP5ACTX9)</name>
    <dbReference type="NCBI Taxonomy" id="1198114"/>
    <lineage>
        <taxon>Bacteria</taxon>
        <taxon>Pseudomonadati</taxon>
        <taxon>Acidobacteriota</taxon>
        <taxon>Terriglobia</taxon>
        <taxon>Terriglobales</taxon>
        <taxon>Acidobacteriaceae</taxon>
        <taxon>Granulicella</taxon>
    </lineage>
</organism>
<dbReference type="GO" id="GO:0008236">
    <property type="term" value="F:serine-type peptidase activity"/>
    <property type="evidence" value="ECO:0007669"/>
    <property type="project" value="InterPro"/>
</dbReference>
<dbReference type="InterPro" id="IPR002469">
    <property type="entry name" value="Peptidase_S9B_N"/>
</dbReference>
<dbReference type="SUPFAM" id="SSF53474">
    <property type="entry name" value="alpha/beta-Hydrolases"/>
    <property type="match status" value="1"/>
</dbReference>
<dbReference type="eggNOG" id="COG0823">
    <property type="taxonomic scope" value="Bacteria"/>
</dbReference>
<dbReference type="Proteomes" id="UP000000343">
    <property type="component" value="Chromosome"/>
</dbReference>
<dbReference type="AlphaFoldDB" id="E8WY87"/>
<dbReference type="Pfam" id="PF00326">
    <property type="entry name" value="Peptidase_S9"/>
    <property type="match status" value="1"/>
</dbReference>
<keyword evidence="4" id="KW-1185">Reference proteome</keyword>
<name>E8WY87_GRATM</name>
<proteinExistence type="predicted"/>
<dbReference type="InterPro" id="IPR029058">
    <property type="entry name" value="AB_hydrolase_fold"/>
</dbReference>
<sequence>MMNSSRAHRGLRLQLLTCTSTAILSLVPIWAQSLPGNLPSPAFVQGFDKLYKTRGFRARTPAESRWLDGGERYTVLETPAPDAKSLELVAYETATGKRSVLVTEKQLTPEGATAPIQVEDYAWSADKQSLLFFTNSKKVWRQNTRGDYWVLNLQGSKLTKLGGTAAPSTLMFTQFSPDARSVGYVRENNIYVQDLATGTIRQLTTDGSADIINGTSDWVNEEELDIREAFRWSPDSRSIAYWQFDQSGVSDYTLINDTAANYPQLFHYKYPLVGTTNASVRAGVVSVDGGATHWMKLPGDYRNHYIPRLDWADNSQQVAVEYLNRQQNDDLIFLADAATGEAKPLFEDKDDAYLDVDMSAKIMSHFVWLPASHANTKEKPDLLWLSERDGWRHAYRVSRQTGKLELLTNFPADVIEPVSVDEQHGFFYFTASPSDPIRAYLYRSRLDGKGVPERVTPAADAGTNHYDISENGTYAIHMRQSSTVAPRFDLVRLPEHMVVRTLEENADLAAKVKDTMSAPKEFSETDIGGGVTLSTYMIKPLNFDPSKKYPVLVQIYGEPAGTTVDDTWDQFSALFLQLIARDGYIVLSFDNQGTPAPRGRAWRKAGYGAIGVLSTQQQADAIRSFAKTHPFVDTSRMAMWGWSGGGTNTLNMMFRNPGLYSTGISVAPVPDQTRYDTIYQERYMGLPTENAKGYHDGSAINFAQGLTGNLLLVHGSGDDNVHFQGSELLVNKLIQLGKNFDFMDYPNRTHAINEGQGTTVHVYRLIARYLEEHVPAGARPQQP</sequence>
<evidence type="ECO:0000313" key="4">
    <source>
        <dbReference type="Proteomes" id="UP000000343"/>
    </source>
</evidence>
<dbReference type="InterPro" id="IPR050278">
    <property type="entry name" value="Serine_Prot_S9B/DPPIV"/>
</dbReference>
<dbReference type="RefSeq" id="WP_013580033.1">
    <property type="nucleotide sequence ID" value="NC_015064.1"/>
</dbReference>
<dbReference type="HOGENOM" id="CLU_006105_2_0_0"/>
<evidence type="ECO:0000259" key="2">
    <source>
        <dbReference type="Pfam" id="PF00930"/>
    </source>
</evidence>
<dbReference type="Pfam" id="PF00930">
    <property type="entry name" value="DPPIV_N"/>
    <property type="match status" value="1"/>
</dbReference>
<dbReference type="KEGG" id="acm:AciX9_1664"/>
<accession>E8WY87</accession>
<dbReference type="GO" id="GO:0006508">
    <property type="term" value="P:proteolysis"/>
    <property type="evidence" value="ECO:0007669"/>
    <property type="project" value="InterPro"/>
</dbReference>